<evidence type="ECO:0000313" key="2">
    <source>
        <dbReference type="Proteomes" id="UP000593560"/>
    </source>
</evidence>
<accession>A0A7J9HWC5</accession>
<dbReference type="AlphaFoldDB" id="A0A7J9HWC5"/>
<dbReference type="Proteomes" id="UP000593560">
    <property type="component" value="Unassembled WGS sequence"/>
</dbReference>
<name>A0A7J9HWC5_9ROSI</name>
<reference evidence="1 2" key="1">
    <citation type="journal article" date="2019" name="Genome Biol. Evol.">
        <title>Insights into the evolution of the New World diploid cottons (Gossypium, subgenus Houzingenia) based on genome sequencing.</title>
        <authorList>
            <person name="Grover C.E."/>
            <person name="Arick M.A. 2nd"/>
            <person name="Thrash A."/>
            <person name="Conover J.L."/>
            <person name="Sanders W.S."/>
            <person name="Peterson D.G."/>
            <person name="Frelichowski J.E."/>
            <person name="Scheffler J.A."/>
            <person name="Scheffler B.E."/>
            <person name="Wendel J.F."/>
        </authorList>
    </citation>
    <scope>NUCLEOTIDE SEQUENCE [LARGE SCALE GENOMIC DNA]</scope>
    <source>
        <strain evidence="1">0</strain>
        <tissue evidence="1">Leaf</tissue>
    </source>
</reference>
<proteinExistence type="predicted"/>
<keyword evidence="2" id="KW-1185">Reference proteome</keyword>
<protein>
    <submittedName>
        <fullName evidence="1">Uncharacterized protein</fullName>
    </submittedName>
</protein>
<sequence>MAAPQNPSPFLASGSLEYGGGGSFSLGTTGGDKSARKYVKVRKHGRTIRMSLMPAQMRGAVKNVAVISSFLLAAGRSWSQFCMFFLNAFPVFICKAMEPPRMNAREEWSSDIEVDIEVDGRCEVDIMANSERTSTSSSKVVNSFITASSFEDVSLSKDASS</sequence>
<dbReference type="EMBL" id="JABFAD010000012">
    <property type="protein sequence ID" value="MBA0814147.1"/>
    <property type="molecule type" value="Genomic_DNA"/>
</dbReference>
<comment type="caution">
    <text evidence="1">The sequence shown here is derived from an EMBL/GenBank/DDBJ whole genome shotgun (WGS) entry which is preliminary data.</text>
</comment>
<evidence type="ECO:0000313" key="1">
    <source>
        <dbReference type="EMBL" id="MBA0814147.1"/>
    </source>
</evidence>
<gene>
    <name evidence="1" type="ORF">Gohar_019994</name>
</gene>
<organism evidence="1 2">
    <name type="scientific">Gossypium harknessii</name>
    <dbReference type="NCBI Taxonomy" id="34285"/>
    <lineage>
        <taxon>Eukaryota</taxon>
        <taxon>Viridiplantae</taxon>
        <taxon>Streptophyta</taxon>
        <taxon>Embryophyta</taxon>
        <taxon>Tracheophyta</taxon>
        <taxon>Spermatophyta</taxon>
        <taxon>Magnoliopsida</taxon>
        <taxon>eudicotyledons</taxon>
        <taxon>Gunneridae</taxon>
        <taxon>Pentapetalae</taxon>
        <taxon>rosids</taxon>
        <taxon>malvids</taxon>
        <taxon>Malvales</taxon>
        <taxon>Malvaceae</taxon>
        <taxon>Malvoideae</taxon>
        <taxon>Gossypium</taxon>
    </lineage>
</organism>